<dbReference type="EMBL" id="JAYMYQ010000003">
    <property type="protein sequence ID" value="KAK7344787.1"/>
    <property type="molecule type" value="Genomic_DNA"/>
</dbReference>
<reference evidence="1 2" key="1">
    <citation type="submission" date="2024-01" db="EMBL/GenBank/DDBJ databases">
        <title>The genomes of 5 underutilized Papilionoideae crops provide insights into root nodulation and disease resistanc.</title>
        <authorList>
            <person name="Jiang F."/>
        </authorList>
    </citation>
    <scope>NUCLEOTIDE SEQUENCE [LARGE SCALE GENOMIC DNA]</scope>
    <source>
        <strain evidence="1">LVBAO_FW01</strain>
        <tissue evidence="1">Leaves</tissue>
    </source>
</reference>
<protein>
    <submittedName>
        <fullName evidence="1">Uncharacterized protein</fullName>
    </submittedName>
</protein>
<proteinExistence type="predicted"/>
<keyword evidence="2" id="KW-1185">Reference proteome</keyword>
<evidence type="ECO:0000313" key="1">
    <source>
        <dbReference type="EMBL" id="KAK7344787.1"/>
    </source>
</evidence>
<dbReference type="AlphaFoldDB" id="A0AAN9LZ17"/>
<name>A0AAN9LZ17_CANGL</name>
<organism evidence="1 2">
    <name type="scientific">Canavalia gladiata</name>
    <name type="common">Sword bean</name>
    <name type="synonym">Dolichos gladiatus</name>
    <dbReference type="NCBI Taxonomy" id="3824"/>
    <lineage>
        <taxon>Eukaryota</taxon>
        <taxon>Viridiplantae</taxon>
        <taxon>Streptophyta</taxon>
        <taxon>Embryophyta</taxon>
        <taxon>Tracheophyta</taxon>
        <taxon>Spermatophyta</taxon>
        <taxon>Magnoliopsida</taxon>
        <taxon>eudicotyledons</taxon>
        <taxon>Gunneridae</taxon>
        <taxon>Pentapetalae</taxon>
        <taxon>rosids</taxon>
        <taxon>fabids</taxon>
        <taxon>Fabales</taxon>
        <taxon>Fabaceae</taxon>
        <taxon>Papilionoideae</taxon>
        <taxon>50 kb inversion clade</taxon>
        <taxon>NPAAA clade</taxon>
        <taxon>indigoferoid/millettioid clade</taxon>
        <taxon>Phaseoleae</taxon>
        <taxon>Canavalia</taxon>
    </lineage>
</organism>
<accession>A0AAN9LZ17</accession>
<dbReference type="Proteomes" id="UP001367508">
    <property type="component" value="Unassembled WGS sequence"/>
</dbReference>
<gene>
    <name evidence="1" type="ORF">VNO77_14866</name>
</gene>
<evidence type="ECO:0000313" key="2">
    <source>
        <dbReference type="Proteomes" id="UP001367508"/>
    </source>
</evidence>
<sequence length="107" mass="12397">MLLCGNVSVICAKYKSYLNGIAHIGNSEFRITEFSYYSYLKAGLQNYTSVKTWNVSTLYLEASSGFCWFVQEEYLFKEPLPGVSWLLISRTSFWSMVRYHVPRANQP</sequence>
<comment type="caution">
    <text evidence="1">The sequence shown here is derived from an EMBL/GenBank/DDBJ whole genome shotgun (WGS) entry which is preliminary data.</text>
</comment>